<gene>
    <name evidence="11" type="primary">folD</name>
</gene>
<dbReference type="Pfam" id="PF00763">
    <property type="entry name" value="THF_DHG_CYH"/>
    <property type="match status" value="1"/>
</dbReference>
<dbReference type="InterPro" id="IPR020630">
    <property type="entry name" value="THF_DH/CycHdrlase_cat_dom"/>
</dbReference>
<feature type="domain" description="Tetrahydrofolate dehydrogenase/cyclohydrolase catalytic" evidence="12">
    <location>
        <begin position="7"/>
        <end position="119"/>
    </location>
</feature>
<dbReference type="InterPro" id="IPR036291">
    <property type="entry name" value="NAD(P)-bd_dom_sf"/>
</dbReference>
<evidence type="ECO:0000256" key="4">
    <source>
        <dbReference type="ARBA" id="ARBA00022755"/>
    </source>
</evidence>
<evidence type="ECO:0000256" key="5">
    <source>
        <dbReference type="ARBA" id="ARBA00022801"/>
    </source>
</evidence>
<proteinExistence type="inferred from homology"/>
<feature type="binding site" evidence="11">
    <location>
        <begin position="164"/>
        <end position="166"/>
    </location>
    <ligand>
        <name>NADP(+)</name>
        <dbReference type="ChEBI" id="CHEBI:58349"/>
    </ligand>
</feature>
<feature type="binding site" evidence="11">
    <location>
        <position position="232"/>
    </location>
    <ligand>
        <name>NADP(+)</name>
        <dbReference type="ChEBI" id="CHEBI:58349"/>
    </ligand>
</feature>
<keyword evidence="3 11" id="KW-0028">Amino-acid biosynthesis</keyword>
<evidence type="ECO:0000256" key="8">
    <source>
        <dbReference type="ARBA" id="ARBA00023102"/>
    </source>
</evidence>
<dbReference type="GO" id="GO:0006164">
    <property type="term" value="P:purine nucleotide biosynthetic process"/>
    <property type="evidence" value="ECO:0007669"/>
    <property type="project" value="UniProtKB-KW"/>
</dbReference>
<comment type="similarity">
    <text evidence="11">Belongs to the tetrahydrofolate dehydrogenase/cyclohydrolase family.</text>
</comment>
<dbReference type="GO" id="GO:0000105">
    <property type="term" value="P:L-histidine biosynthetic process"/>
    <property type="evidence" value="ECO:0007669"/>
    <property type="project" value="UniProtKB-KW"/>
</dbReference>
<dbReference type="AlphaFoldDB" id="S5DK95"/>
<dbReference type="InterPro" id="IPR000672">
    <property type="entry name" value="THF_DH/CycHdrlase"/>
</dbReference>
<keyword evidence="6 11" id="KW-0521">NADP</keyword>
<feature type="domain" description="Tetrahydrofolate dehydrogenase/cyclohydrolase NAD(P)-binding" evidence="13">
    <location>
        <begin position="138"/>
        <end position="278"/>
    </location>
</feature>
<organism evidence="14">
    <name type="scientific">Candidatus Actinomarina minuta</name>
    <dbReference type="NCBI Taxonomy" id="1389454"/>
    <lineage>
        <taxon>Bacteria</taxon>
        <taxon>Bacillati</taxon>
        <taxon>Actinomycetota</taxon>
        <taxon>Actinomycetes</taxon>
        <taxon>Candidatus Actinomarinidae</taxon>
        <taxon>Candidatus Actinomarinales</taxon>
        <taxon>Candidatus Actinomarineae</taxon>
        <taxon>Candidatus Actinomarinaceae</taxon>
        <taxon>Candidatus Actinomarina</taxon>
    </lineage>
</organism>
<keyword evidence="9 11" id="KW-0486">Methionine biosynthesis</keyword>
<keyword evidence="7 11" id="KW-0560">Oxidoreductase</keyword>
<dbReference type="GO" id="GO:0004477">
    <property type="term" value="F:methenyltetrahydrofolate cyclohydrolase activity"/>
    <property type="evidence" value="ECO:0007669"/>
    <property type="project" value="UniProtKB-UniRule"/>
</dbReference>
<dbReference type="CDD" id="cd01080">
    <property type="entry name" value="NAD_bind_m-THF_DH_Cyclohyd"/>
    <property type="match status" value="1"/>
</dbReference>
<evidence type="ECO:0000256" key="10">
    <source>
        <dbReference type="ARBA" id="ARBA00023268"/>
    </source>
</evidence>
<dbReference type="EC" id="1.5.1.5" evidence="11"/>
<dbReference type="PRINTS" id="PR00085">
    <property type="entry name" value="THFDHDRGNASE"/>
</dbReference>
<dbReference type="HAMAP" id="MF_01576">
    <property type="entry name" value="THF_DHG_CYH"/>
    <property type="match status" value="1"/>
</dbReference>
<dbReference type="SUPFAM" id="SSF53223">
    <property type="entry name" value="Aminoacid dehydrogenase-like, N-terminal domain"/>
    <property type="match status" value="1"/>
</dbReference>
<evidence type="ECO:0000256" key="1">
    <source>
        <dbReference type="ARBA" id="ARBA00004777"/>
    </source>
</evidence>
<accession>S5DK95</accession>
<dbReference type="GO" id="GO:0035999">
    <property type="term" value="P:tetrahydrofolate interconversion"/>
    <property type="evidence" value="ECO:0007669"/>
    <property type="project" value="UniProtKB-UniRule"/>
</dbReference>
<comment type="catalytic activity">
    <reaction evidence="11">
        <text>(6R)-5,10-methylene-5,6,7,8-tetrahydrofolate + NADP(+) = (6R)-5,10-methenyltetrahydrofolate + NADPH</text>
        <dbReference type="Rhea" id="RHEA:22812"/>
        <dbReference type="ChEBI" id="CHEBI:15636"/>
        <dbReference type="ChEBI" id="CHEBI:57455"/>
        <dbReference type="ChEBI" id="CHEBI:57783"/>
        <dbReference type="ChEBI" id="CHEBI:58349"/>
        <dbReference type="EC" id="1.5.1.5"/>
    </reaction>
</comment>
<evidence type="ECO:0000256" key="9">
    <source>
        <dbReference type="ARBA" id="ARBA00023167"/>
    </source>
</evidence>
<evidence type="ECO:0000256" key="2">
    <source>
        <dbReference type="ARBA" id="ARBA00022563"/>
    </source>
</evidence>
<evidence type="ECO:0000259" key="12">
    <source>
        <dbReference type="Pfam" id="PF00763"/>
    </source>
</evidence>
<keyword evidence="2 11" id="KW-0554">One-carbon metabolism</keyword>
<dbReference type="PROSITE" id="PS00767">
    <property type="entry name" value="THF_DHG_CYH_2"/>
    <property type="match status" value="1"/>
</dbReference>
<keyword evidence="8 11" id="KW-0368">Histidine biosynthesis</keyword>
<evidence type="ECO:0000259" key="13">
    <source>
        <dbReference type="Pfam" id="PF02882"/>
    </source>
</evidence>
<dbReference type="EMBL" id="KC811126">
    <property type="protein sequence ID" value="AGQ19251.1"/>
    <property type="molecule type" value="Genomic_DNA"/>
</dbReference>
<comment type="function">
    <text evidence="11">Catalyzes the oxidation of 5,10-methylenetetrahydrofolate to 5,10-methenyltetrahydrofolate and then the hydrolysis of 5,10-methenyltetrahydrofolate to 10-formyltetrahydrofolate.</text>
</comment>
<name>S5DK95_9ACTN</name>
<dbReference type="Gene3D" id="3.40.50.720">
    <property type="entry name" value="NAD(P)-binding Rossmann-like Domain"/>
    <property type="match status" value="1"/>
</dbReference>
<keyword evidence="5 11" id="KW-0378">Hydrolase</keyword>
<keyword evidence="10 11" id="KW-0511">Multifunctional enzyme</keyword>
<dbReference type="PANTHER" id="PTHR48099:SF5">
    <property type="entry name" value="C-1-TETRAHYDROFOLATE SYNTHASE, CYTOPLASMIC"/>
    <property type="match status" value="1"/>
</dbReference>
<dbReference type="GO" id="GO:0004488">
    <property type="term" value="F:methylenetetrahydrofolate dehydrogenase (NADP+) activity"/>
    <property type="evidence" value="ECO:0007669"/>
    <property type="project" value="UniProtKB-UniRule"/>
</dbReference>
<dbReference type="InterPro" id="IPR020867">
    <property type="entry name" value="THF_DH/CycHdrlase_CS"/>
</dbReference>
<protein>
    <recommendedName>
        <fullName evidence="11">Bifunctional protein FolD</fullName>
    </recommendedName>
    <domain>
        <recommendedName>
            <fullName evidence="11">Methylenetetrahydrofolate dehydrogenase</fullName>
            <ecNumber evidence="11">1.5.1.5</ecNumber>
        </recommendedName>
    </domain>
    <domain>
        <recommendedName>
            <fullName evidence="11">Methenyltetrahydrofolate cyclohydrolase</fullName>
            <ecNumber evidence="11">3.5.4.9</ecNumber>
        </recommendedName>
    </domain>
</protein>
<dbReference type="Pfam" id="PF02882">
    <property type="entry name" value="THF_DHG_CYH_C"/>
    <property type="match status" value="1"/>
</dbReference>
<dbReference type="InterPro" id="IPR046346">
    <property type="entry name" value="Aminoacid_DH-like_N_sf"/>
</dbReference>
<dbReference type="EC" id="3.5.4.9" evidence="11"/>
<keyword evidence="4 11" id="KW-0658">Purine biosynthesis</keyword>
<sequence length="281" mass="30989">MGMAQILYGKPVAKQLDDISSEVFQQYSKEDKKPHMTAITVGDNPASLLYVSRKEEKAKDLGVEFHWIKLDVNTSQENLEDIVIENSKNTDGLIIQLPLPEHLNQEKAINCIPYHLDVDGLTTHNLGSLFSDTFKLIPATSLAVLELLKFYDIQTSDKNIVIAGRSRLVSAPLAKILSSKDYDGNVTVIHSKTTNQKLYTQSADIFISAIGSPKLYDYSYINEGATVIDIGISSVDNKTYGDVDTHNLDQVVNARTPYPGGVGPITVSALFLNLSNLIKFN</sequence>
<dbReference type="PANTHER" id="PTHR48099">
    <property type="entry name" value="C-1-TETRAHYDROFOLATE SYNTHASE, CYTOPLASMIC-RELATED"/>
    <property type="match status" value="1"/>
</dbReference>
<comment type="caution">
    <text evidence="11">Lacks conserved residue(s) required for the propagation of feature annotation.</text>
</comment>
<dbReference type="GO" id="GO:0005829">
    <property type="term" value="C:cytosol"/>
    <property type="evidence" value="ECO:0007669"/>
    <property type="project" value="TreeGrafter"/>
</dbReference>
<dbReference type="GO" id="GO:0009086">
    <property type="term" value="P:methionine biosynthetic process"/>
    <property type="evidence" value="ECO:0007669"/>
    <property type="project" value="UniProtKB-KW"/>
</dbReference>
<evidence type="ECO:0000313" key="14">
    <source>
        <dbReference type="EMBL" id="AGQ19251.1"/>
    </source>
</evidence>
<evidence type="ECO:0000256" key="7">
    <source>
        <dbReference type="ARBA" id="ARBA00023002"/>
    </source>
</evidence>
<dbReference type="SUPFAM" id="SSF51735">
    <property type="entry name" value="NAD(P)-binding Rossmann-fold domains"/>
    <property type="match status" value="1"/>
</dbReference>
<evidence type="ECO:0000256" key="6">
    <source>
        <dbReference type="ARBA" id="ARBA00022857"/>
    </source>
</evidence>
<evidence type="ECO:0000256" key="3">
    <source>
        <dbReference type="ARBA" id="ARBA00022605"/>
    </source>
</evidence>
<reference evidence="14" key="1">
    <citation type="journal article" date="2013" name="Sci. Rep.">
        <title>Metagenomics uncovers a new group of low GC and ultra-small marine Actinobacteria.</title>
        <authorList>
            <person name="Ghai R."/>
            <person name="Mizuno C.M."/>
            <person name="Picazo A."/>
            <person name="Camacho A."/>
            <person name="Rodriguez-Valera F."/>
        </authorList>
    </citation>
    <scope>NUCLEOTIDE SEQUENCE</scope>
</reference>
<comment type="pathway">
    <text evidence="1 11">One-carbon metabolism; tetrahydrofolate interconversion.</text>
</comment>
<comment type="subunit">
    <text evidence="11">Homodimer.</text>
</comment>
<dbReference type="Gene3D" id="3.40.50.10860">
    <property type="entry name" value="Leucine Dehydrogenase, chain A, domain 1"/>
    <property type="match status" value="1"/>
</dbReference>
<comment type="catalytic activity">
    <reaction evidence="11">
        <text>(6R)-5,10-methenyltetrahydrofolate + H2O = (6R)-10-formyltetrahydrofolate + H(+)</text>
        <dbReference type="Rhea" id="RHEA:23700"/>
        <dbReference type="ChEBI" id="CHEBI:15377"/>
        <dbReference type="ChEBI" id="CHEBI:15378"/>
        <dbReference type="ChEBI" id="CHEBI:57455"/>
        <dbReference type="ChEBI" id="CHEBI:195366"/>
        <dbReference type="EC" id="3.5.4.9"/>
    </reaction>
</comment>
<dbReference type="InterPro" id="IPR020631">
    <property type="entry name" value="THF_DH/CycHdrlase_NAD-bd_dom"/>
</dbReference>
<evidence type="ECO:0000256" key="11">
    <source>
        <dbReference type="HAMAP-Rule" id="MF_01576"/>
    </source>
</evidence>
<dbReference type="UniPathway" id="UPA00193"/>